<dbReference type="Gene3D" id="3.40.50.300">
    <property type="entry name" value="P-loop containing nucleotide triphosphate hydrolases"/>
    <property type="match status" value="1"/>
</dbReference>
<comment type="caution">
    <text evidence="3">The sequence shown here is derived from an EMBL/GenBank/DDBJ whole genome shotgun (WGS) entry which is preliminary data.</text>
</comment>
<reference evidence="3 4" key="1">
    <citation type="submission" date="2015-08" db="EMBL/GenBank/DDBJ databases">
        <title>Genomes of Paenibacillus riograndensis.</title>
        <authorList>
            <person name="Sant'Anna F.H."/>
            <person name="Souza R."/>
            <person name="Ambrosini A."/>
            <person name="Bach E."/>
            <person name="Fernandes G."/>
            <person name="Balsanelli E."/>
            <person name="Baura V.A."/>
            <person name="Pedrosa F.O."/>
            <person name="Souza E.M."/>
            <person name="Passaglia L."/>
        </authorList>
    </citation>
    <scope>NUCLEOTIDE SEQUENCE [LARGE SCALE GENOMIC DNA]</scope>
    <source>
        <strain evidence="3 4">CAS34</strain>
    </source>
</reference>
<evidence type="ECO:0000313" key="2">
    <source>
        <dbReference type="EMBL" id="KWX81428.1"/>
    </source>
</evidence>
<dbReference type="SUPFAM" id="SSF52540">
    <property type="entry name" value="P-loop containing nucleoside triphosphate hydrolases"/>
    <property type="match status" value="1"/>
</dbReference>
<feature type="compositionally biased region" description="Basic and acidic residues" evidence="1">
    <location>
        <begin position="45"/>
        <end position="77"/>
    </location>
</feature>
<keyword evidence="4" id="KW-1185">Reference proteome</keyword>
<feature type="region of interest" description="Disordered" evidence="1">
    <location>
        <begin position="27"/>
        <end position="77"/>
    </location>
</feature>
<evidence type="ECO:0000313" key="3">
    <source>
        <dbReference type="EMBL" id="KWX81429.1"/>
    </source>
</evidence>
<accession>A0A132UCN9</accession>
<proteinExistence type="predicted"/>
<name>A0A132UCN9_9BACL</name>
<dbReference type="Proteomes" id="UP000070475">
    <property type="component" value="Unassembled WGS sequence"/>
</dbReference>
<evidence type="ECO:0000256" key="1">
    <source>
        <dbReference type="SAM" id="MobiDB-lite"/>
    </source>
</evidence>
<sequence length="77" mass="8245">MHEVSTSVIDEADQMIQLSGAGEVAKSVSSAQRSRQLVMVSATRGPERKERGAREVGKQGEGGIDRGVRTAEVHEPN</sequence>
<evidence type="ECO:0000313" key="4">
    <source>
        <dbReference type="Proteomes" id="UP000070475"/>
    </source>
</evidence>
<gene>
    <name evidence="2" type="ORF">AMQ84_00125</name>
    <name evidence="3" type="ORF">AMQ84_00130</name>
</gene>
<protein>
    <submittedName>
        <fullName evidence="3">Uncharacterized protein</fullName>
    </submittedName>
</protein>
<dbReference type="EMBL" id="LIRB01000032">
    <property type="protein sequence ID" value="KWX81429.1"/>
    <property type="molecule type" value="Genomic_DNA"/>
</dbReference>
<feature type="non-terminal residue" evidence="3">
    <location>
        <position position="77"/>
    </location>
</feature>
<dbReference type="InterPro" id="IPR027417">
    <property type="entry name" value="P-loop_NTPase"/>
</dbReference>
<organism evidence="3 4">
    <name type="scientific">Paenibacillus riograndensis</name>
    <dbReference type="NCBI Taxonomy" id="483937"/>
    <lineage>
        <taxon>Bacteria</taxon>
        <taxon>Bacillati</taxon>
        <taxon>Bacillota</taxon>
        <taxon>Bacilli</taxon>
        <taxon>Bacillales</taxon>
        <taxon>Paenibacillaceae</taxon>
        <taxon>Paenibacillus</taxon>
        <taxon>Paenibacillus sonchi group</taxon>
    </lineage>
</organism>
<dbReference type="EMBL" id="LIRB01000032">
    <property type="protein sequence ID" value="KWX81428.1"/>
    <property type="molecule type" value="Genomic_DNA"/>
</dbReference>
<dbReference type="AlphaFoldDB" id="A0A132UCN9"/>